<protein>
    <recommendedName>
        <fullName evidence="6">THAP-type domain-containing protein</fullName>
    </recommendedName>
</protein>
<evidence type="ECO:0000313" key="8">
    <source>
        <dbReference type="Proteomes" id="UP000230750"/>
    </source>
</evidence>
<reference evidence="7 8" key="1">
    <citation type="journal article" date="2017" name="PLoS Biol.">
        <title>The sea cucumber genome provides insights into morphological evolution and visceral regeneration.</title>
        <authorList>
            <person name="Zhang X."/>
            <person name="Sun L."/>
            <person name="Yuan J."/>
            <person name="Sun Y."/>
            <person name="Gao Y."/>
            <person name="Zhang L."/>
            <person name="Li S."/>
            <person name="Dai H."/>
            <person name="Hamel J.F."/>
            <person name="Liu C."/>
            <person name="Yu Y."/>
            <person name="Liu S."/>
            <person name="Lin W."/>
            <person name="Guo K."/>
            <person name="Jin S."/>
            <person name="Xu P."/>
            <person name="Storey K.B."/>
            <person name="Huan P."/>
            <person name="Zhang T."/>
            <person name="Zhou Y."/>
            <person name="Zhang J."/>
            <person name="Lin C."/>
            <person name="Li X."/>
            <person name="Xing L."/>
            <person name="Huo D."/>
            <person name="Sun M."/>
            <person name="Wang L."/>
            <person name="Mercier A."/>
            <person name="Li F."/>
            <person name="Yang H."/>
            <person name="Xiang J."/>
        </authorList>
    </citation>
    <scope>NUCLEOTIDE SEQUENCE [LARGE SCALE GENOMIC DNA]</scope>
    <source>
        <strain evidence="7">Shaxun</strain>
        <tissue evidence="7">Muscle</tissue>
    </source>
</reference>
<dbReference type="GO" id="GO:0003677">
    <property type="term" value="F:DNA binding"/>
    <property type="evidence" value="ECO:0007669"/>
    <property type="project" value="UniProtKB-UniRule"/>
</dbReference>
<evidence type="ECO:0000256" key="4">
    <source>
        <dbReference type="ARBA" id="ARBA00023125"/>
    </source>
</evidence>
<feature type="domain" description="THAP-type" evidence="6">
    <location>
        <begin position="1"/>
        <end position="61"/>
    </location>
</feature>
<keyword evidence="2 5" id="KW-0863">Zinc-finger</keyword>
<evidence type="ECO:0000313" key="7">
    <source>
        <dbReference type="EMBL" id="PIK54492.1"/>
    </source>
</evidence>
<proteinExistence type="predicted"/>
<comment type="caution">
    <text evidence="7">The sequence shown here is derived from an EMBL/GenBank/DDBJ whole genome shotgun (WGS) entry which is preliminary data.</text>
</comment>
<dbReference type="InterPro" id="IPR052224">
    <property type="entry name" value="THAP_domain_protein"/>
</dbReference>
<evidence type="ECO:0000256" key="1">
    <source>
        <dbReference type="ARBA" id="ARBA00022723"/>
    </source>
</evidence>
<dbReference type="EMBL" id="MRZV01000247">
    <property type="protein sequence ID" value="PIK54492.1"/>
    <property type="molecule type" value="Genomic_DNA"/>
</dbReference>
<keyword evidence="4 5" id="KW-0238">DNA-binding</keyword>
<dbReference type="Proteomes" id="UP000230750">
    <property type="component" value="Unassembled WGS sequence"/>
</dbReference>
<dbReference type="GO" id="GO:0008270">
    <property type="term" value="F:zinc ion binding"/>
    <property type="evidence" value="ECO:0007669"/>
    <property type="project" value="UniProtKB-KW"/>
</dbReference>
<dbReference type="PANTHER" id="PTHR46927">
    <property type="entry name" value="AGAP005574-PA"/>
    <property type="match status" value="1"/>
</dbReference>
<evidence type="ECO:0000256" key="3">
    <source>
        <dbReference type="ARBA" id="ARBA00022833"/>
    </source>
</evidence>
<dbReference type="InterPro" id="IPR006612">
    <property type="entry name" value="THAP_Znf"/>
</dbReference>
<sequence length="307" mass="35229">MFKYPSDPARRKVWEDKVNREGWTSSRSSCLCEAHFDNQQFENKRVDGKIKLRPFAVPTIFPHHPEITLSKIPKRKPPVVKRVEIPLSTMQKQVCIHDHTYILEPNSCPVVEPPTNAEPSESQSAAVAAADNSCLMIINEITDRTVKKRIIELEAKITSLKSILIKTKESLRVMEKRTVQEREGVSKLFGADQLECLRRGSLRGVEWSPATLKKAQQIRVACGASGYQFLIRQNFPLPSRRTLERRLKKKAPVQRHVLGQALEELEGQKVNSLRELQLDRLEFQEFDEIEIRELELTQQSQSVDNVV</sequence>
<dbReference type="AlphaFoldDB" id="A0A2G8L2M8"/>
<name>A0A2G8L2M8_STIJA</name>
<keyword evidence="1" id="KW-0479">Metal-binding</keyword>
<dbReference type="OrthoDB" id="7312725at2759"/>
<keyword evidence="8" id="KW-1185">Reference proteome</keyword>
<dbReference type="SMART" id="SM00692">
    <property type="entry name" value="DM3"/>
    <property type="match status" value="1"/>
</dbReference>
<dbReference type="SUPFAM" id="SSF57716">
    <property type="entry name" value="Glucocorticoid receptor-like (DNA-binding domain)"/>
    <property type="match status" value="1"/>
</dbReference>
<accession>A0A2G8L2M8</accession>
<dbReference type="PANTHER" id="PTHR46927:SF3">
    <property type="entry name" value="THAP-TYPE DOMAIN-CONTAINING PROTEIN"/>
    <property type="match status" value="1"/>
</dbReference>
<evidence type="ECO:0000259" key="6">
    <source>
        <dbReference type="PROSITE" id="PS50950"/>
    </source>
</evidence>
<gene>
    <name evidence="7" type="ORF">BSL78_08626</name>
</gene>
<keyword evidence="3" id="KW-0862">Zinc</keyword>
<evidence type="ECO:0000256" key="5">
    <source>
        <dbReference type="PROSITE-ProRule" id="PRU00309"/>
    </source>
</evidence>
<dbReference type="Pfam" id="PF05485">
    <property type="entry name" value="THAP"/>
    <property type="match status" value="1"/>
</dbReference>
<dbReference type="PROSITE" id="PS50950">
    <property type="entry name" value="ZF_THAP"/>
    <property type="match status" value="1"/>
</dbReference>
<organism evidence="7 8">
    <name type="scientific">Stichopus japonicus</name>
    <name type="common">Sea cucumber</name>
    <dbReference type="NCBI Taxonomy" id="307972"/>
    <lineage>
        <taxon>Eukaryota</taxon>
        <taxon>Metazoa</taxon>
        <taxon>Echinodermata</taxon>
        <taxon>Eleutherozoa</taxon>
        <taxon>Echinozoa</taxon>
        <taxon>Holothuroidea</taxon>
        <taxon>Aspidochirotacea</taxon>
        <taxon>Aspidochirotida</taxon>
        <taxon>Stichopodidae</taxon>
        <taxon>Apostichopus</taxon>
    </lineage>
</organism>
<evidence type="ECO:0000256" key="2">
    <source>
        <dbReference type="ARBA" id="ARBA00022771"/>
    </source>
</evidence>
<dbReference type="SMART" id="SM00980">
    <property type="entry name" value="THAP"/>
    <property type="match status" value="1"/>
</dbReference>